<keyword evidence="2" id="KW-1185">Reference proteome</keyword>
<comment type="caution">
    <text evidence="1">The sequence shown here is derived from an EMBL/GenBank/DDBJ whole genome shotgun (WGS) entry which is preliminary data.</text>
</comment>
<reference evidence="1 2" key="1">
    <citation type="journal article" date="2015" name="Genome Biol. Evol.">
        <title>Comparative Genomics of a Bacterivorous Green Alga Reveals Evolutionary Causalities and Consequences of Phago-Mixotrophic Mode of Nutrition.</title>
        <authorList>
            <person name="Burns J.A."/>
            <person name="Paasch A."/>
            <person name="Narechania A."/>
            <person name="Kim E."/>
        </authorList>
    </citation>
    <scope>NUCLEOTIDE SEQUENCE [LARGE SCALE GENOMIC DNA]</scope>
    <source>
        <strain evidence="1 2">PLY_AMNH</strain>
    </source>
</reference>
<name>A0AAE0FQL7_9CHLO</name>
<evidence type="ECO:0000313" key="2">
    <source>
        <dbReference type="Proteomes" id="UP001190700"/>
    </source>
</evidence>
<dbReference type="AlphaFoldDB" id="A0AAE0FQL7"/>
<accession>A0AAE0FQL7</accession>
<protein>
    <submittedName>
        <fullName evidence="1">Uncharacterized protein</fullName>
    </submittedName>
</protein>
<sequence>MRSVTRSNAAGILLSTVALDSDHHVVSVTHSCLLTIENEHPHTLQLQFFKDVYDEAYDRPERREISDEDKGLEAAWGKIMTNGNTAFNCVRHRGENVSTTVNNGLVDRGCKTTLGESSEGIVTC</sequence>
<proteinExistence type="predicted"/>
<evidence type="ECO:0000313" key="1">
    <source>
        <dbReference type="EMBL" id="KAK3264069.1"/>
    </source>
</evidence>
<dbReference type="EMBL" id="LGRX02014817">
    <property type="protein sequence ID" value="KAK3264069.1"/>
    <property type="molecule type" value="Genomic_DNA"/>
</dbReference>
<gene>
    <name evidence="1" type="ORF">CYMTET_27167</name>
</gene>
<organism evidence="1 2">
    <name type="scientific">Cymbomonas tetramitiformis</name>
    <dbReference type="NCBI Taxonomy" id="36881"/>
    <lineage>
        <taxon>Eukaryota</taxon>
        <taxon>Viridiplantae</taxon>
        <taxon>Chlorophyta</taxon>
        <taxon>Pyramimonadophyceae</taxon>
        <taxon>Pyramimonadales</taxon>
        <taxon>Pyramimonadaceae</taxon>
        <taxon>Cymbomonas</taxon>
    </lineage>
</organism>
<dbReference type="Proteomes" id="UP001190700">
    <property type="component" value="Unassembled WGS sequence"/>
</dbReference>